<dbReference type="EMBL" id="FNZK01000004">
    <property type="protein sequence ID" value="SEJ17184.1"/>
    <property type="molecule type" value="Genomic_DNA"/>
</dbReference>
<dbReference type="Proteomes" id="UP000199662">
    <property type="component" value="Unassembled WGS sequence"/>
</dbReference>
<accession>A0A1H6WPR3</accession>
<evidence type="ECO:0000313" key="2">
    <source>
        <dbReference type="EMBL" id="SEJ17184.1"/>
    </source>
</evidence>
<dbReference type="AlphaFoldDB" id="A0A1H6WPR3"/>
<keyword evidence="1" id="KW-0472">Membrane</keyword>
<keyword evidence="1" id="KW-1133">Transmembrane helix</keyword>
<evidence type="ECO:0000313" key="3">
    <source>
        <dbReference type="Proteomes" id="UP000199662"/>
    </source>
</evidence>
<dbReference type="STRING" id="84035.SAMN05660742_10439"/>
<feature type="transmembrane region" description="Helical" evidence="1">
    <location>
        <begin position="12"/>
        <end position="33"/>
    </location>
</feature>
<sequence>MERWSLSMQTKVKLLAAGTAILAVFAGTLFWYFSYYTKTPEYSLKMIQEAVVKHDMVKFQKYVDMDSTLTKACDAMMEGLIETERPMPEEAKVALSGFAKMFKAPIVAAFKGSINHYIESGKWDDDASKVVDQGIPIDSDMILSKSGIKDMQFESIEYTKMDEADDSAVVGLKIFDQEANAPFVLEFLMKKTENGIWRITEIKNFKEYIVLLSDARRQQMKAYIDTTQVLMANHDKNVFDIEQKMKTILLTSNLGNENVRMDLKKIVKEELLLDWNERMEALNKIEVPEAAQTLQRLRLKICDLRIGYCEKYALWLDNKDVKPLKEANEFLKEAKTLEHEAEFISNKVKADTN</sequence>
<name>A0A1H6WPR3_9FIRM</name>
<protein>
    <recommendedName>
        <fullName evidence="4">DUF2939 domain-containing protein</fullName>
    </recommendedName>
</protein>
<evidence type="ECO:0008006" key="4">
    <source>
        <dbReference type="Google" id="ProtNLM"/>
    </source>
</evidence>
<evidence type="ECO:0000256" key="1">
    <source>
        <dbReference type="SAM" id="Phobius"/>
    </source>
</evidence>
<keyword evidence="3" id="KW-1185">Reference proteome</keyword>
<reference evidence="2 3" key="1">
    <citation type="submission" date="2016-10" db="EMBL/GenBank/DDBJ databases">
        <authorList>
            <person name="de Groot N.N."/>
        </authorList>
    </citation>
    <scope>NUCLEOTIDE SEQUENCE [LARGE SCALE GENOMIC DNA]</scope>
    <source>
        <strain evidence="2 3">DSM 2179</strain>
    </source>
</reference>
<organism evidence="2 3">
    <name type="scientific">Propionispira arboris</name>
    <dbReference type="NCBI Taxonomy" id="84035"/>
    <lineage>
        <taxon>Bacteria</taxon>
        <taxon>Bacillati</taxon>
        <taxon>Bacillota</taxon>
        <taxon>Negativicutes</taxon>
        <taxon>Selenomonadales</taxon>
        <taxon>Selenomonadaceae</taxon>
        <taxon>Propionispira</taxon>
    </lineage>
</organism>
<dbReference type="RefSeq" id="WP_091829784.1">
    <property type="nucleotide sequence ID" value="NZ_FNZK01000004.1"/>
</dbReference>
<keyword evidence="1" id="KW-0812">Transmembrane</keyword>
<proteinExistence type="predicted"/>
<gene>
    <name evidence="2" type="ORF">SAMN05660742_10439</name>
</gene>